<comment type="caution">
    <text evidence="2">The sequence shown here is derived from an EMBL/GenBank/DDBJ whole genome shotgun (WGS) entry which is preliminary data.</text>
</comment>
<evidence type="ECO:0000256" key="1">
    <source>
        <dbReference type="SAM" id="Phobius"/>
    </source>
</evidence>
<keyword evidence="3" id="KW-1185">Reference proteome</keyword>
<keyword evidence="1" id="KW-0812">Transmembrane</keyword>
<evidence type="ECO:0000313" key="2">
    <source>
        <dbReference type="EMBL" id="MFC6197748.1"/>
    </source>
</evidence>
<protein>
    <recommendedName>
        <fullName evidence="4">YcxB-like protein domain-containing protein</fullName>
    </recommendedName>
</protein>
<feature type="transmembrane region" description="Helical" evidence="1">
    <location>
        <begin position="20"/>
        <end position="39"/>
    </location>
</feature>
<evidence type="ECO:0000313" key="3">
    <source>
        <dbReference type="Proteomes" id="UP001596303"/>
    </source>
</evidence>
<evidence type="ECO:0008006" key="4">
    <source>
        <dbReference type="Google" id="ProtNLM"/>
    </source>
</evidence>
<dbReference type="EMBL" id="JBHSSW010000005">
    <property type="protein sequence ID" value="MFC6197748.1"/>
    <property type="molecule type" value="Genomic_DNA"/>
</dbReference>
<sequence length="175" mass="19065">MTLQVYAQASTARSLGRMSMVFAAFLAGLFLLAAVILIANGSPMWILVVMLAPLAVLAVSSVVRNAKRSRHIAAMTGPVLTISSRGVIDHTTTPQTSLSWEALRLIKLRNNRGAVIVFFRPKHMSLTSRLFSLVGFGAHAFPAAMLKTPVKQIWGALQQHAPPDLLKTSHIHQLY</sequence>
<keyword evidence="1" id="KW-0472">Membrane</keyword>
<keyword evidence="1" id="KW-1133">Transmembrane helix</keyword>
<organism evidence="2 3">
    <name type="scientific">Ponticaulis profundi</name>
    <dbReference type="NCBI Taxonomy" id="2665222"/>
    <lineage>
        <taxon>Bacteria</taxon>
        <taxon>Pseudomonadati</taxon>
        <taxon>Pseudomonadota</taxon>
        <taxon>Alphaproteobacteria</taxon>
        <taxon>Hyphomonadales</taxon>
        <taxon>Hyphomonadaceae</taxon>
        <taxon>Ponticaulis</taxon>
    </lineage>
</organism>
<gene>
    <name evidence="2" type="ORF">ACFQDM_06640</name>
</gene>
<dbReference type="Proteomes" id="UP001596303">
    <property type="component" value="Unassembled WGS sequence"/>
</dbReference>
<dbReference type="RefSeq" id="WP_377377078.1">
    <property type="nucleotide sequence ID" value="NZ_JBHSSW010000005.1"/>
</dbReference>
<accession>A0ABW1S963</accession>
<feature type="transmembrane region" description="Helical" evidence="1">
    <location>
        <begin position="45"/>
        <end position="63"/>
    </location>
</feature>
<reference evidence="3" key="1">
    <citation type="journal article" date="2019" name="Int. J. Syst. Evol. Microbiol.">
        <title>The Global Catalogue of Microorganisms (GCM) 10K type strain sequencing project: providing services to taxonomists for standard genome sequencing and annotation.</title>
        <authorList>
            <consortium name="The Broad Institute Genomics Platform"/>
            <consortium name="The Broad Institute Genome Sequencing Center for Infectious Disease"/>
            <person name="Wu L."/>
            <person name="Ma J."/>
        </authorList>
    </citation>
    <scope>NUCLEOTIDE SEQUENCE [LARGE SCALE GENOMIC DNA]</scope>
    <source>
        <strain evidence="3">CGMCC-1.15741</strain>
    </source>
</reference>
<proteinExistence type="predicted"/>
<name>A0ABW1S963_9PROT</name>